<evidence type="ECO:0000313" key="2">
    <source>
        <dbReference type="EMBL" id="AVD99242.1"/>
    </source>
</evidence>
<organism evidence="2 3">
    <name type="scientific">Streptomyces phage BillNye</name>
    <dbReference type="NCBI Taxonomy" id="2079426"/>
    <lineage>
        <taxon>Viruses</taxon>
        <taxon>Duplodnaviria</taxon>
        <taxon>Heunggongvirae</taxon>
        <taxon>Uroviricota</taxon>
        <taxon>Caudoviricetes</taxon>
        <taxon>Stanwilliamsviridae</taxon>
        <taxon>Loccivirinae</taxon>
        <taxon>Wilnyevirus</taxon>
        <taxon>Wilnyevirus billnye</taxon>
    </lineage>
</organism>
<reference evidence="2 3" key="1">
    <citation type="submission" date="2018-01" db="EMBL/GenBank/DDBJ databases">
        <authorList>
            <person name="Grinwald M.F."/>
            <person name="Tasoff P."/>
            <person name="Simpson K.F."/>
            <person name="Vasser A."/>
            <person name="Shaffer C.D."/>
            <person name="Weston-Hafer K.A."/>
            <person name="Russell D.A."/>
            <person name="Pope W.H."/>
            <person name="Jacobs-Sera D."/>
            <person name="Hendrix R.W."/>
            <person name="Hatfull G.F."/>
        </authorList>
    </citation>
    <scope>NUCLEOTIDE SEQUENCE [LARGE SCALE GENOMIC DNA]</scope>
</reference>
<name>A0A2L1IVN5_9CAUD</name>
<dbReference type="EMBL" id="MG757153">
    <property type="protein sequence ID" value="AVD99242.1"/>
    <property type="molecule type" value="Genomic_DNA"/>
</dbReference>
<keyword evidence="3" id="KW-1185">Reference proteome</keyword>
<dbReference type="Proteomes" id="UP000241925">
    <property type="component" value="Segment"/>
</dbReference>
<sequence length="68" mass="7908">MSDTNTTKLELKIQSLKERFAKKIADYEDEIADIRAEATIMFEQLSQQLESQQKELNEKNVQDVSSEE</sequence>
<accession>A0A2L1IVN5</accession>
<feature type="coiled-coil region" evidence="1">
    <location>
        <begin position="17"/>
        <end position="62"/>
    </location>
</feature>
<evidence type="ECO:0000256" key="1">
    <source>
        <dbReference type="SAM" id="Coils"/>
    </source>
</evidence>
<gene>
    <name evidence="2" type="ORF">SEA_BILLNYE_40</name>
</gene>
<keyword evidence="1" id="KW-0175">Coiled coil</keyword>
<proteinExistence type="predicted"/>
<protein>
    <submittedName>
        <fullName evidence="2">Uncharacterized protein</fullName>
    </submittedName>
</protein>
<evidence type="ECO:0000313" key="3">
    <source>
        <dbReference type="Proteomes" id="UP000241925"/>
    </source>
</evidence>